<dbReference type="Proteomes" id="UP000271098">
    <property type="component" value="Unassembled WGS sequence"/>
</dbReference>
<evidence type="ECO:0000256" key="1">
    <source>
        <dbReference type="SAM" id="Phobius"/>
    </source>
</evidence>
<keyword evidence="1" id="KW-0472">Membrane</keyword>
<dbReference type="EMBL" id="UYRT01112800">
    <property type="protein sequence ID" value="VDN46970.1"/>
    <property type="molecule type" value="Genomic_DNA"/>
</dbReference>
<dbReference type="WBParaSite" id="GPUH_0000854501-mRNA-1">
    <property type="protein sequence ID" value="GPUH_0000854501-mRNA-1"/>
    <property type="gene ID" value="GPUH_0000854501"/>
</dbReference>
<gene>
    <name evidence="3" type="ORF">GPUH_LOCUS26666</name>
    <name evidence="2" type="ORF">GPUH_LOCUS8535</name>
</gene>
<accession>A0A183F0C5</accession>
<dbReference type="AlphaFoldDB" id="A0A183F0C5"/>
<dbReference type="WBParaSite" id="GPUH_0002669601-mRNA-1">
    <property type="protein sequence ID" value="GPUH_0002669601-mRNA-1"/>
    <property type="gene ID" value="GPUH_0002669601"/>
</dbReference>
<evidence type="ECO:0000313" key="6">
    <source>
        <dbReference type="WBParaSite" id="GPUH_0002669601-mRNA-1"/>
    </source>
</evidence>
<keyword evidence="1" id="KW-1133">Transmembrane helix</keyword>
<dbReference type="EMBL" id="UYRT01025196">
    <property type="protein sequence ID" value="VDK63345.1"/>
    <property type="molecule type" value="Genomic_DNA"/>
</dbReference>
<dbReference type="OrthoDB" id="5829117at2759"/>
<evidence type="ECO:0000313" key="2">
    <source>
        <dbReference type="EMBL" id="VDK63345.1"/>
    </source>
</evidence>
<proteinExistence type="predicted"/>
<organism evidence="6">
    <name type="scientific">Gongylonema pulchrum</name>
    <dbReference type="NCBI Taxonomy" id="637853"/>
    <lineage>
        <taxon>Eukaryota</taxon>
        <taxon>Metazoa</taxon>
        <taxon>Ecdysozoa</taxon>
        <taxon>Nematoda</taxon>
        <taxon>Chromadorea</taxon>
        <taxon>Rhabditida</taxon>
        <taxon>Spirurina</taxon>
        <taxon>Spiruromorpha</taxon>
        <taxon>Spiruroidea</taxon>
        <taxon>Gongylonematidae</taxon>
        <taxon>Gongylonema</taxon>
    </lineage>
</organism>
<feature type="transmembrane region" description="Helical" evidence="1">
    <location>
        <begin position="12"/>
        <end position="30"/>
    </location>
</feature>
<sequence length="114" mass="13161">MKQKQYCNAQRALLALLLSIVVAITFLGILSSRMMSQLDLLSNDRKYEVITRELEIVQREMHKIKTDIDMLRLMTSSPGTPTWNTSTLLSSRLEHIENQIDDIVEKIQVIVARF</sequence>
<protein>
    <submittedName>
        <fullName evidence="5 6">Hemagglutinin</fullName>
    </submittedName>
</protein>
<evidence type="ECO:0000313" key="4">
    <source>
        <dbReference type="Proteomes" id="UP000271098"/>
    </source>
</evidence>
<reference evidence="2 4" key="2">
    <citation type="submission" date="2018-11" db="EMBL/GenBank/DDBJ databases">
        <authorList>
            <consortium name="Pathogen Informatics"/>
        </authorList>
    </citation>
    <scope>NUCLEOTIDE SEQUENCE [LARGE SCALE GENOMIC DNA]</scope>
</reference>
<name>A0A183F0C5_9BILA</name>
<keyword evidence="4" id="KW-1185">Reference proteome</keyword>
<reference evidence="5 6" key="1">
    <citation type="submission" date="2016-06" db="UniProtKB">
        <authorList>
            <consortium name="WormBaseParasite"/>
        </authorList>
    </citation>
    <scope>IDENTIFICATION</scope>
</reference>
<evidence type="ECO:0000313" key="5">
    <source>
        <dbReference type="WBParaSite" id="GPUH_0000854501-mRNA-1"/>
    </source>
</evidence>
<evidence type="ECO:0000313" key="3">
    <source>
        <dbReference type="EMBL" id="VDN46970.1"/>
    </source>
</evidence>
<keyword evidence="1" id="KW-0812">Transmembrane</keyword>